<dbReference type="Proteomes" id="UP000694386">
    <property type="component" value="Unplaced"/>
</dbReference>
<organism evidence="1 2">
    <name type="scientific">Cricetulus griseus</name>
    <name type="common">Chinese hamster</name>
    <name type="synonym">Cricetulus barabensis griseus</name>
    <dbReference type="NCBI Taxonomy" id="10029"/>
    <lineage>
        <taxon>Eukaryota</taxon>
        <taxon>Metazoa</taxon>
        <taxon>Chordata</taxon>
        <taxon>Craniata</taxon>
        <taxon>Vertebrata</taxon>
        <taxon>Euteleostomi</taxon>
        <taxon>Mammalia</taxon>
        <taxon>Eutheria</taxon>
        <taxon>Euarchontoglires</taxon>
        <taxon>Glires</taxon>
        <taxon>Rodentia</taxon>
        <taxon>Myomorpha</taxon>
        <taxon>Muroidea</taxon>
        <taxon>Cricetidae</taxon>
        <taxon>Cricetinae</taxon>
        <taxon>Cricetulus</taxon>
    </lineage>
</organism>
<evidence type="ECO:0000313" key="1">
    <source>
        <dbReference type="Ensembl" id="ENSCGRP00001013185.1"/>
    </source>
</evidence>
<reference evidence="1" key="2">
    <citation type="submission" date="2025-09" db="UniProtKB">
        <authorList>
            <consortium name="Ensembl"/>
        </authorList>
    </citation>
    <scope>IDENTIFICATION</scope>
</reference>
<dbReference type="AlphaFoldDB" id="A0A8C2QI15"/>
<reference evidence="1" key="1">
    <citation type="submission" date="2025-08" db="UniProtKB">
        <authorList>
            <consortium name="Ensembl"/>
        </authorList>
    </citation>
    <scope>IDENTIFICATION</scope>
</reference>
<proteinExistence type="predicted"/>
<protein>
    <submittedName>
        <fullName evidence="1">Uncharacterized protein</fullName>
    </submittedName>
</protein>
<dbReference type="Ensembl" id="ENSCGRT00001017422.1">
    <property type="protein sequence ID" value="ENSCGRP00001013185.1"/>
    <property type="gene ID" value="ENSCGRG00001014396.1"/>
</dbReference>
<accession>A0A8C2QI15</accession>
<sequence>SIDLPRLTTAESQLCGNLTKIKPRSEERGVLNSPNKGHQTITVSSEIKRTYSRQTDALMSLRSCRRGSFL</sequence>
<evidence type="ECO:0000313" key="2">
    <source>
        <dbReference type="Proteomes" id="UP000694386"/>
    </source>
</evidence>
<name>A0A8C2QI15_CRIGR</name>